<gene>
    <name evidence="2" type="ORF">ZT3D7_G11091</name>
</gene>
<dbReference type="PANTHER" id="PTHR35394:SF5">
    <property type="entry name" value="DUF3176 DOMAIN-CONTAINING PROTEIN"/>
    <property type="match status" value="1"/>
</dbReference>
<organism evidence="2 3">
    <name type="scientific">Zymoseptoria tritici (strain ST99CH_3D7)</name>
    <dbReference type="NCBI Taxonomy" id="1276538"/>
    <lineage>
        <taxon>Eukaryota</taxon>
        <taxon>Fungi</taxon>
        <taxon>Dikarya</taxon>
        <taxon>Ascomycota</taxon>
        <taxon>Pezizomycotina</taxon>
        <taxon>Dothideomycetes</taxon>
        <taxon>Dothideomycetidae</taxon>
        <taxon>Mycosphaerellales</taxon>
        <taxon>Mycosphaerellaceae</taxon>
        <taxon>Zymoseptoria</taxon>
    </lineage>
</organism>
<dbReference type="Proteomes" id="UP000215127">
    <property type="component" value="Chromosome 12"/>
</dbReference>
<dbReference type="EMBL" id="LT853703">
    <property type="protein sequence ID" value="SMQ55936.1"/>
    <property type="molecule type" value="Genomic_DNA"/>
</dbReference>
<keyword evidence="3" id="KW-1185">Reference proteome</keyword>
<keyword evidence="1" id="KW-0472">Membrane</keyword>
<keyword evidence="1" id="KW-0812">Transmembrane</keyword>
<evidence type="ECO:0000313" key="3">
    <source>
        <dbReference type="Proteomes" id="UP000215127"/>
    </source>
</evidence>
<feature type="transmembrane region" description="Helical" evidence="1">
    <location>
        <begin position="202"/>
        <end position="224"/>
    </location>
</feature>
<name>A0A1X7S8C3_ZYMT9</name>
<protein>
    <submittedName>
        <fullName evidence="2">Uncharacterized protein</fullName>
    </submittedName>
</protein>
<proteinExistence type="predicted"/>
<dbReference type="STRING" id="1276538.A0A1X7S8C3"/>
<reference evidence="2 3" key="1">
    <citation type="submission" date="2016-06" db="EMBL/GenBank/DDBJ databases">
        <authorList>
            <person name="Kjaerup R.B."/>
            <person name="Dalgaard T.S."/>
            <person name="Juul-Madsen H.R."/>
        </authorList>
    </citation>
    <scope>NUCLEOTIDE SEQUENCE [LARGE SCALE GENOMIC DNA]</scope>
</reference>
<evidence type="ECO:0000256" key="1">
    <source>
        <dbReference type="SAM" id="Phobius"/>
    </source>
</evidence>
<keyword evidence="1" id="KW-1133">Transmembrane helix</keyword>
<sequence length="297" mass="32593">MSNGVFQEEVMDTWMGIFEEGTLTDKTWVISTINKSCLTQTQSEALIAINYTLNDDGPWLAYHGSSTEDPPIDLAEIEQDLLDRQCLFAVDAPFTHGLEDHISGPLVAGNVTGRYAPGIYFLSFAGPPVMLAIYNSGDISLERTQSVWTNLSLALTNHMRINPYLTTGQRDRTGTSKYNLLNATAPASGVACATKTCLQVRWGWLAFPTVLAVLTLIFFAGAIFSTGGLTRDVRTWKSSPLPLLFYGGSLSHTRADSQHVDDLNRAAKRTNVGLVRDEEGNMVLRKRGAVVDRDSEI</sequence>
<dbReference type="PANTHER" id="PTHR35394">
    <property type="entry name" value="DUF3176 DOMAIN-CONTAINING PROTEIN"/>
    <property type="match status" value="1"/>
</dbReference>
<accession>A0A1X7S8C3</accession>
<evidence type="ECO:0000313" key="2">
    <source>
        <dbReference type="EMBL" id="SMQ55936.1"/>
    </source>
</evidence>
<dbReference type="AlphaFoldDB" id="A0A1X7S8C3"/>